<comment type="caution">
    <text evidence="3">The sequence shown here is derived from an EMBL/GenBank/DDBJ whole genome shotgun (WGS) entry which is preliminary data.</text>
</comment>
<evidence type="ECO:0000313" key="4">
    <source>
        <dbReference type="Proteomes" id="UP000812440"/>
    </source>
</evidence>
<gene>
    <name evidence="3" type="ORF">GDO86_012613</name>
</gene>
<dbReference type="OrthoDB" id="10007527at2759"/>
<feature type="region of interest" description="Disordered" evidence="2">
    <location>
        <begin position="36"/>
        <end position="59"/>
    </location>
</feature>
<accession>A0A8T2ITG6</accession>
<feature type="coiled-coil region" evidence="1">
    <location>
        <begin position="301"/>
        <end position="328"/>
    </location>
</feature>
<proteinExistence type="predicted"/>
<sequence length="792" mass="93013">MRENDSMEVQKAKNYNSRLDKEILALRIRVKLLDSDRKKCTEQSEKSESEFSEKSPPDLEKEAQYNQLLHKRCQLVIEEKDCLNKELQFKLQKLQKELDEIVERNEELESILGDAQNKTKEKISCLECEIEGFQKIVINLETELSELRQFKDVPGIVQEEETHIKTAKDLRKISNLTQEKAAIDMTKEKGDICQQYQEKIKILEHEKETMRLALAEKAKQFEILQKKINEGMEEKQKLWEEIIQLQQDLSNTRQELQAKREENSRMKHDIMNRPERMPRPQICADGAEEMVPNLLAGEALIQQQYEEIRQLRQDLHRAQNLCSSAEKELRYERDKNLNVKKQHICLEQANTMVTAELHQVKQKLANVTAACSKLEVELEKKQQGVKEMELDILKQNQTFKLNSNYQEKLENEKCRATEAEKKVSELQQQLRASRHQLQLLETQVAERRNIEEELKKTRDNEAKFRTQIQEEQLKRKVLEESCKELKHEMFLLRDKEATWMENNSALQFKINQQESRLRSLDDEQSASVRERMYREGANQKLTEDLLQAQQEKEELHKAYDNISKQLDECIRKYNEKQLRYKAKLDRAKEVHIHEVNQHNLRIKQLEMEITLIRSQTEKEQQWISKVITENEHLNEEKRHLLQKIQEHETTERNHKWELLSAQNRAHMLDEENQHLQESLLKLYNQVGSLDRVLRKIQALNVEEITNIIPSEIHIPQLQNKSIPIAGVFSSSGTLKDTSSTQLQEPADSIQSLSVSISHTSDIGYLNVSSPGAEPTSAEQTQSLELSIEKVHI</sequence>
<dbReference type="EMBL" id="JAACNH010000008">
    <property type="protein sequence ID" value="KAG8434298.1"/>
    <property type="molecule type" value="Genomic_DNA"/>
</dbReference>
<dbReference type="InterPro" id="IPR052825">
    <property type="entry name" value="CCD-Prefoldin_beta-like"/>
</dbReference>
<feature type="coiled-coil region" evidence="1">
    <location>
        <begin position="193"/>
        <end position="269"/>
    </location>
</feature>
<dbReference type="PANTHER" id="PTHR34479">
    <property type="entry name" value="COILED-COIL DOMAIN-CONTAINING PROTEIN 30"/>
    <property type="match status" value="1"/>
</dbReference>
<dbReference type="Pfam" id="PF15742">
    <property type="entry name" value="DUF4686"/>
    <property type="match status" value="1"/>
</dbReference>
<keyword evidence="4" id="KW-1185">Reference proteome</keyword>
<dbReference type="Proteomes" id="UP000812440">
    <property type="component" value="Chromosome 7"/>
</dbReference>
<protein>
    <recommendedName>
        <fullName evidence="5">Coiled-coil domain-containing protein 30</fullName>
    </recommendedName>
</protein>
<keyword evidence="1" id="KW-0175">Coiled coil</keyword>
<name>A0A8T2ITG6_9PIPI</name>
<dbReference type="PANTHER" id="PTHR34479:SF1">
    <property type="entry name" value="COILED-COIL DOMAIN-CONTAINING PROTEIN 30"/>
    <property type="match status" value="1"/>
</dbReference>
<evidence type="ECO:0000313" key="3">
    <source>
        <dbReference type="EMBL" id="KAG8434298.1"/>
    </source>
</evidence>
<reference evidence="3" key="1">
    <citation type="thesis" date="2020" institute="ProQuest LLC" country="789 East Eisenhower Parkway, Ann Arbor, MI, USA">
        <title>Comparative Genomics and Chromosome Evolution.</title>
        <authorList>
            <person name="Mudd A.B."/>
        </authorList>
    </citation>
    <scope>NUCLEOTIDE SEQUENCE</scope>
    <source>
        <strain evidence="3">Female2</strain>
        <tissue evidence="3">Blood</tissue>
    </source>
</reference>
<evidence type="ECO:0000256" key="1">
    <source>
        <dbReference type="SAM" id="Coils"/>
    </source>
</evidence>
<feature type="coiled-coil region" evidence="1">
    <location>
        <begin position="357"/>
        <end position="678"/>
    </location>
</feature>
<feature type="coiled-coil region" evidence="1">
    <location>
        <begin position="77"/>
        <end position="118"/>
    </location>
</feature>
<dbReference type="InterPro" id="IPR031476">
    <property type="entry name" value="DUF4686"/>
</dbReference>
<evidence type="ECO:0008006" key="5">
    <source>
        <dbReference type="Google" id="ProtNLM"/>
    </source>
</evidence>
<organism evidence="3 4">
    <name type="scientific">Hymenochirus boettgeri</name>
    <name type="common">Congo dwarf clawed frog</name>
    <dbReference type="NCBI Taxonomy" id="247094"/>
    <lineage>
        <taxon>Eukaryota</taxon>
        <taxon>Metazoa</taxon>
        <taxon>Chordata</taxon>
        <taxon>Craniata</taxon>
        <taxon>Vertebrata</taxon>
        <taxon>Euteleostomi</taxon>
        <taxon>Amphibia</taxon>
        <taxon>Batrachia</taxon>
        <taxon>Anura</taxon>
        <taxon>Pipoidea</taxon>
        <taxon>Pipidae</taxon>
        <taxon>Pipinae</taxon>
        <taxon>Hymenochirus</taxon>
    </lineage>
</organism>
<dbReference type="AlphaFoldDB" id="A0A8T2ITG6"/>
<evidence type="ECO:0000256" key="2">
    <source>
        <dbReference type="SAM" id="MobiDB-lite"/>
    </source>
</evidence>